<dbReference type="WBParaSite" id="TTAC_0000390601-mRNA-1">
    <property type="protein sequence ID" value="TTAC_0000390601-mRNA-1"/>
    <property type="gene ID" value="TTAC_0000390601"/>
</dbReference>
<evidence type="ECO:0000313" key="3">
    <source>
        <dbReference type="Proteomes" id="UP000274429"/>
    </source>
</evidence>
<gene>
    <name evidence="2" type="ORF">TTAC_LOCUS3891</name>
</gene>
<dbReference type="Proteomes" id="UP000274429">
    <property type="component" value="Unassembled WGS sequence"/>
</dbReference>
<evidence type="ECO:0000313" key="4">
    <source>
        <dbReference type="WBParaSite" id="TTAC_0000390601-mRNA-1"/>
    </source>
</evidence>
<feature type="region of interest" description="Disordered" evidence="1">
    <location>
        <begin position="24"/>
        <end position="107"/>
    </location>
</feature>
<evidence type="ECO:0000313" key="2">
    <source>
        <dbReference type="EMBL" id="VDM23694.1"/>
    </source>
</evidence>
<evidence type="ECO:0000256" key="1">
    <source>
        <dbReference type="SAM" id="MobiDB-lite"/>
    </source>
</evidence>
<reference evidence="4" key="1">
    <citation type="submission" date="2017-02" db="UniProtKB">
        <authorList>
            <consortium name="WormBaseParasite"/>
        </authorList>
    </citation>
    <scope>IDENTIFICATION</scope>
</reference>
<reference evidence="2 3" key="2">
    <citation type="submission" date="2018-11" db="EMBL/GenBank/DDBJ databases">
        <authorList>
            <consortium name="Pathogen Informatics"/>
        </authorList>
    </citation>
    <scope>NUCLEOTIDE SEQUENCE [LARGE SCALE GENOMIC DNA]</scope>
</reference>
<keyword evidence="3" id="KW-1185">Reference proteome</keyword>
<organism evidence="4">
    <name type="scientific">Hydatigena taeniaeformis</name>
    <name type="common">Feline tapeworm</name>
    <name type="synonym">Taenia taeniaeformis</name>
    <dbReference type="NCBI Taxonomy" id="6205"/>
    <lineage>
        <taxon>Eukaryota</taxon>
        <taxon>Metazoa</taxon>
        <taxon>Spiralia</taxon>
        <taxon>Lophotrochozoa</taxon>
        <taxon>Platyhelminthes</taxon>
        <taxon>Cestoda</taxon>
        <taxon>Eucestoda</taxon>
        <taxon>Cyclophyllidea</taxon>
        <taxon>Taeniidae</taxon>
        <taxon>Hydatigera</taxon>
    </lineage>
</organism>
<dbReference type="EMBL" id="UYWX01003246">
    <property type="protein sequence ID" value="VDM23694.1"/>
    <property type="molecule type" value="Genomic_DNA"/>
</dbReference>
<dbReference type="STRING" id="6205.A0A0R3WT16"/>
<name>A0A0R3WT16_HYDTA</name>
<protein>
    <submittedName>
        <fullName evidence="2 4">Uncharacterized protein</fullName>
    </submittedName>
</protein>
<proteinExistence type="predicted"/>
<dbReference type="AlphaFoldDB" id="A0A0R3WT16"/>
<accession>A0A0R3WT16</accession>
<sequence>MNFDHYVLLPTYARLGFCNFSSPRGPSTATSDDVAQLSSVNPTGGDDGDTSTSSSSEPETGIVEPQNLAAPTEIGMEGMTPPTPQQRSYHQSHSRQPHSTSAAVSTPRFVPQLRLPTLKHFSLACAAYLDKEAAVGSTSTEVVHSSVESRRIGISVFVILTDHYRRFPRARLSSLPLGLSTEVSLVF</sequence>
<feature type="compositionally biased region" description="Polar residues" evidence="1">
    <location>
        <begin position="24"/>
        <end position="42"/>
    </location>
</feature>